<dbReference type="InterPro" id="IPR029052">
    <property type="entry name" value="Metallo-depent_PP-like"/>
</dbReference>
<feature type="compositionally biased region" description="Basic and acidic residues" evidence="6">
    <location>
        <begin position="443"/>
        <end position="454"/>
    </location>
</feature>
<evidence type="ECO:0000256" key="4">
    <source>
        <dbReference type="ARBA" id="ARBA00023136"/>
    </source>
</evidence>
<dbReference type="Pfam" id="PF00149">
    <property type="entry name" value="Metallophos"/>
    <property type="match status" value="1"/>
</dbReference>
<dbReference type="InterPro" id="IPR043461">
    <property type="entry name" value="LpxH-like"/>
</dbReference>
<dbReference type="GO" id="GO:0016020">
    <property type="term" value="C:membrane"/>
    <property type="evidence" value="ECO:0007669"/>
    <property type="project" value="GOC"/>
</dbReference>
<dbReference type="GO" id="GO:0046872">
    <property type="term" value="F:metal ion binding"/>
    <property type="evidence" value="ECO:0007669"/>
    <property type="project" value="UniProtKB-KW"/>
</dbReference>
<organism evidence="9 10">
    <name type="scientific">Haloterrigena salifodinae</name>
    <dbReference type="NCBI Taxonomy" id="2675099"/>
    <lineage>
        <taxon>Archaea</taxon>
        <taxon>Methanobacteriati</taxon>
        <taxon>Methanobacteriota</taxon>
        <taxon>Stenosarchaea group</taxon>
        <taxon>Halobacteria</taxon>
        <taxon>Halobacteriales</taxon>
        <taxon>Natrialbaceae</taxon>
        <taxon>Haloterrigena</taxon>
    </lineage>
</organism>
<dbReference type="GO" id="GO:0009245">
    <property type="term" value="P:lipid A biosynthetic process"/>
    <property type="evidence" value="ECO:0007669"/>
    <property type="project" value="TreeGrafter"/>
</dbReference>
<evidence type="ECO:0000313" key="10">
    <source>
        <dbReference type="Proteomes" id="UP000637819"/>
    </source>
</evidence>
<evidence type="ECO:0000313" key="9">
    <source>
        <dbReference type="EMBL" id="QRV15833.1"/>
    </source>
</evidence>
<dbReference type="GO" id="GO:0008758">
    <property type="term" value="F:UDP-2,3-diacylglucosamine hydrolase activity"/>
    <property type="evidence" value="ECO:0007669"/>
    <property type="project" value="TreeGrafter"/>
</dbReference>
<evidence type="ECO:0000256" key="1">
    <source>
        <dbReference type="ARBA" id="ARBA00022475"/>
    </source>
</evidence>
<name>A0A8T8E2Q2_9EURY</name>
<dbReference type="PANTHER" id="PTHR34990:SF2">
    <property type="entry name" value="BLL8164 PROTEIN"/>
    <property type="match status" value="1"/>
</dbReference>
<keyword evidence="1" id="KW-1003">Cell membrane</keyword>
<evidence type="ECO:0000256" key="2">
    <source>
        <dbReference type="ARBA" id="ARBA00022519"/>
    </source>
</evidence>
<dbReference type="Gene3D" id="3.60.21.10">
    <property type="match status" value="2"/>
</dbReference>
<keyword evidence="5" id="KW-0464">Manganese</keyword>
<dbReference type="InterPro" id="IPR004843">
    <property type="entry name" value="Calcineurin-like_PHP"/>
</dbReference>
<feature type="transmembrane region" description="Helical" evidence="7">
    <location>
        <begin position="267"/>
        <end position="292"/>
    </location>
</feature>
<dbReference type="Proteomes" id="UP000637819">
    <property type="component" value="Chromosome"/>
</dbReference>
<proteinExistence type="predicted"/>
<keyword evidence="10" id="KW-1185">Reference proteome</keyword>
<evidence type="ECO:0000259" key="8">
    <source>
        <dbReference type="Pfam" id="PF00149"/>
    </source>
</evidence>
<dbReference type="OrthoDB" id="328870at2157"/>
<dbReference type="RefSeq" id="WP_204748263.1">
    <property type="nucleotide sequence ID" value="NZ_CP069188.1"/>
</dbReference>
<feature type="transmembrane region" description="Helical" evidence="7">
    <location>
        <begin position="222"/>
        <end position="247"/>
    </location>
</feature>
<sequence>MATETDDGDDDRVYYVISDLHIGGDEQLEDVEFLDELRSFLERLERTDENAELIINGDAFGLWEFTTVDGIEKFEVLEETYPTLFEQLRATGENIPITLLPGNHDHELAAYDEYIDRFAEYNVELVQDQTITRPVGDQAIHFEHGHQQDANNQIEDWGNPHATPLGYYYNTLVTSRAGQLSDRGRYNWLKDVQAVTPTERMPIWLFSKYFYREMNPLLRYSLVPFLLLFNISAVLAMLAGLHLAGIWSVPVTQTEAFLGQFGRAGTAAWFLLTLNVAVVGVLLLAGIPLYFIRRDIRKTVDRFGVFETELTVDPVASYEERARTVFADEPETTIFCFGHTHRPMLKEVDGGVLVNTGTWLKRLHRRDGIIGILPPVFYPSYQLAAVRIAPESASEGRTETGTESAFASDSSGVAVEFERFTKPSPATEELTRTERFFTVGREPTPDLPDRHVVEDPEPETVPAPEATD</sequence>
<keyword evidence="7" id="KW-0812">Transmembrane</keyword>
<accession>A0A8T8E2Q2</accession>
<keyword evidence="3" id="KW-0479">Metal-binding</keyword>
<keyword evidence="4 7" id="KW-0472">Membrane</keyword>
<dbReference type="AlphaFoldDB" id="A0A8T8E2Q2"/>
<dbReference type="PANTHER" id="PTHR34990">
    <property type="entry name" value="UDP-2,3-DIACYLGLUCOSAMINE HYDROLASE-RELATED"/>
    <property type="match status" value="1"/>
</dbReference>
<evidence type="ECO:0000256" key="6">
    <source>
        <dbReference type="SAM" id="MobiDB-lite"/>
    </source>
</evidence>
<protein>
    <submittedName>
        <fullName evidence="9">Metallophosphoesterase</fullName>
    </submittedName>
</protein>
<reference evidence="9 10" key="1">
    <citation type="submission" date="2021-01" db="EMBL/GenBank/DDBJ databases">
        <title>Genome Sequence and Methylation Pattern of Haloterrigena salifodinae BOL5-1, An Extremely Halophilic Archaeon from a Bolivian Salt Mine.</title>
        <authorList>
            <person name="DasSarma P."/>
            <person name="Anton B.P."/>
            <person name="DasSarma S.L."/>
            <person name="von Ehrenheim H.A.L."/>
            <person name="Martinez F.L."/>
            <person name="Guzman D."/>
            <person name="Roberts R.J."/>
            <person name="DasSarma S."/>
        </authorList>
    </citation>
    <scope>NUCLEOTIDE SEQUENCE [LARGE SCALE GENOMIC DNA]</scope>
    <source>
        <strain evidence="9 10">BOL5-1</strain>
    </source>
</reference>
<keyword evidence="2" id="KW-0997">Cell inner membrane</keyword>
<gene>
    <name evidence="9" type="ORF">JMJ58_02715</name>
</gene>
<evidence type="ECO:0000256" key="3">
    <source>
        <dbReference type="ARBA" id="ARBA00022723"/>
    </source>
</evidence>
<dbReference type="SUPFAM" id="SSF56300">
    <property type="entry name" value="Metallo-dependent phosphatases"/>
    <property type="match status" value="1"/>
</dbReference>
<feature type="region of interest" description="Disordered" evidence="6">
    <location>
        <begin position="418"/>
        <end position="468"/>
    </location>
</feature>
<feature type="domain" description="Calcineurin-like phosphoesterase" evidence="8">
    <location>
        <begin position="15"/>
        <end position="191"/>
    </location>
</feature>
<evidence type="ECO:0000256" key="7">
    <source>
        <dbReference type="SAM" id="Phobius"/>
    </source>
</evidence>
<keyword evidence="7" id="KW-1133">Transmembrane helix</keyword>
<evidence type="ECO:0000256" key="5">
    <source>
        <dbReference type="ARBA" id="ARBA00023211"/>
    </source>
</evidence>
<dbReference type="EMBL" id="CP069188">
    <property type="protein sequence ID" value="QRV15833.1"/>
    <property type="molecule type" value="Genomic_DNA"/>
</dbReference>
<dbReference type="GeneID" id="62874001"/>
<dbReference type="KEGG" id="hsal:JMJ58_02715"/>